<dbReference type="Proteomes" id="UP000072520">
    <property type="component" value="Unassembled WGS sequence"/>
</dbReference>
<gene>
    <name evidence="1" type="ORF">RSA13_00710</name>
</gene>
<dbReference type="AlphaFoldDB" id="A0AB34VKI6"/>
<evidence type="ECO:0000313" key="2">
    <source>
        <dbReference type="Proteomes" id="UP000072520"/>
    </source>
</evidence>
<accession>A0AB34VKI6</accession>
<reference evidence="1 2" key="1">
    <citation type="journal article" date="2016" name="Front. Microbiol.">
        <title>Genomic Resource of Rice Seed Associated Bacteria.</title>
        <authorList>
            <person name="Midha S."/>
            <person name="Bansal K."/>
            <person name="Sharma S."/>
            <person name="Kumar N."/>
            <person name="Patil P.P."/>
            <person name="Chaudhry V."/>
            <person name="Patil P.B."/>
        </authorList>
    </citation>
    <scope>NUCLEOTIDE SEQUENCE [LARGE SCALE GENOMIC DNA]</scope>
    <source>
        <strain evidence="1 2">RSA13</strain>
    </source>
</reference>
<dbReference type="InterPro" id="IPR018755">
    <property type="entry name" value="Phage_Mu_Gp48"/>
</dbReference>
<protein>
    <submittedName>
        <fullName evidence="1">Prophage tail protein</fullName>
    </submittedName>
</protein>
<proteinExistence type="predicted"/>
<dbReference type="Pfam" id="PF10076">
    <property type="entry name" value="Phage_Mu_Gp48"/>
    <property type="match status" value="1"/>
</dbReference>
<comment type="caution">
    <text evidence="1">The sequence shown here is derived from an EMBL/GenBank/DDBJ whole genome shotgun (WGS) entry which is preliminary data.</text>
</comment>
<sequence>MSQYSADDYAGALSQLLPPGRAWPRDINSVHFKTLRALGRRYEVTDSTGELLLSGSFPPTATVMLPEWEASLGLPDDCAISEINSIGDRQAAVVSKLTSTGGLSPGYFVQMAATLGYTVTITLFRPALCGLSVCGDPLNGDDWPFVWRVNAPQTTIKYAQAGISYCGDPLRSWGNKQLECQLNKLAPSHLILLFNYAG</sequence>
<organism evidence="1 2">
    <name type="scientific">Pantoea stewartii</name>
    <dbReference type="NCBI Taxonomy" id="66269"/>
    <lineage>
        <taxon>Bacteria</taxon>
        <taxon>Pseudomonadati</taxon>
        <taxon>Pseudomonadota</taxon>
        <taxon>Gammaproteobacteria</taxon>
        <taxon>Enterobacterales</taxon>
        <taxon>Erwiniaceae</taxon>
        <taxon>Pantoea</taxon>
    </lineage>
</organism>
<dbReference type="EMBL" id="LDSI01000002">
    <property type="protein sequence ID" value="KTT00977.1"/>
    <property type="molecule type" value="Genomic_DNA"/>
</dbReference>
<dbReference type="RefSeq" id="WP_058708032.1">
    <property type="nucleotide sequence ID" value="NZ_LDSI01000002.1"/>
</dbReference>
<name>A0AB34VKI6_9GAMM</name>
<evidence type="ECO:0000313" key="1">
    <source>
        <dbReference type="EMBL" id="KTT00977.1"/>
    </source>
</evidence>